<comment type="caution">
    <text evidence="1">The sequence shown here is derived from an EMBL/GenBank/DDBJ whole genome shotgun (WGS) entry which is preliminary data.</text>
</comment>
<dbReference type="OrthoDB" id="4480078at2759"/>
<protein>
    <submittedName>
        <fullName evidence="1">Uncharacterized protein</fullName>
    </submittedName>
</protein>
<keyword evidence="2" id="KW-1185">Reference proteome</keyword>
<evidence type="ECO:0000313" key="2">
    <source>
        <dbReference type="Proteomes" id="UP001141434"/>
    </source>
</evidence>
<reference evidence="1" key="1">
    <citation type="submission" date="2022-11" db="EMBL/GenBank/DDBJ databases">
        <authorList>
            <person name="Petersen C."/>
        </authorList>
    </citation>
    <scope>NUCLEOTIDE SEQUENCE</scope>
    <source>
        <strain evidence="1">IBT 34128</strain>
    </source>
</reference>
<accession>A0A9W9GAD4</accession>
<reference evidence="1" key="2">
    <citation type="journal article" date="2023" name="IMA Fungus">
        <title>Comparative genomic study of the Penicillium genus elucidates a diverse pangenome and 15 lateral gene transfer events.</title>
        <authorList>
            <person name="Petersen C."/>
            <person name="Sorensen T."/>
            <person name="Nielsen M.R."/>
            <person name="Sondergaard T.E."/>
            <person name="Sorensen J.L."/>
            <person name="Fitzpatrick D.A."/>
            <person name="Frisvad J.C."/>
            <person name="Nielsen K.L."/>
        </authorList>
    </citation>
    <scope>NUCLEOTIDE SEQUENCE</scope>
    <source>
        <strain evidence="1">IBT 34128</strain>
    </source>
</reference>
<name>A0A9W9GAD4_9EURO</name>
<dbReference type="EMBL" id="JAPMSZ010000001">
    <property type="protein sequence ID" value="KAJ5114828.1"/>
    <property type="molecule type" value="Genomic_DNA"/>
</dbReference>
<dbReference type="GeneID" id="81390339"/>
<evidence type="ECO:0000313" key="1">
    <source>
        <dbReference type="EMBL" id="KAJ5114828.1"/>
    </source>
</evidence>
<dbReference type="Proteomes" id="UP001141434">
    <property type="component" value="Unassembled WGS sequence"/>
</dbReference>
<organism evidence="1 2">
    <name type="scientific">Penicillium alfredii</name>
    <dbReference type="NCBI Taxonomy" id="1506179"/>
    <lineage>
        <taxon>Eukaryota</taxon>
        <taxon>Fungi</taxon>
        <taxon>Dikarya</taxon>
        <taxon>Ascomycota</taxon>
        <taxon>Pezizomycotina</taxon>
        <taxon>Eurotiomycetes</taxon>
        <taxon>Eurotiomycetidae</taxon>
        <taxon>Eurotiales</taxon>
        <taxon>Aspergillaceae</taxon>
        <taxon>Penicillium</taxon>
    </lineage>
</organism>
<sequence length="270" mass="29710">MAKHSLRRVIAYIVVPTGAASYGIHRGLSHLEEKYPELPAKATTSTALRTPSSPATQRCAYTDVYATRVPLPALELRTRPSSLSTTTSDKTALEDAWARSVIGSKLLRAEGFLIGLFKHGRYTPGNTGDTEAGFAPDAETGAPRELLNGMLVAQREPGSPDADSNGLLISWQMADEPRAFFEKIARWGYPWRLMSGGRHEMSVSEPFEMCGQGRVVEVRFATAHDYEVVPEEGGPETQKIIPGWTARLHRGYARLVLDLAAREVEQADWD</sequence>
<dbReference type="RefSeq" id="XP_056516021.1">
    <property type="nucleotide sequence ID" value="XM_056651171.1"/>
</dbReference>
<proteinExistence type="predicted"/>
<gene>
    <name evidence="1" type="ORF">NUU61_000587</name>
</gene>
<dbReference type="AlphaFoldDB" id="A0A9W9GAD4"/>